<keyword evidence="7" id="KW-0472">Membrane</keyword>
<feature type="domain" description="ABC transporter" evidence="8">
    <location>
        <begin position="1"/>
        <end position="208"/>
    </location>
</feature>
<dbReference type="GO" id="GO:0042626">
    <property type="term" value="F:ATPase-coupled transmembrane transporter activity"/>
    <property type="evidence" value="ECO:0007669"/>
    <property type="project" value="TreeGrafter"/>
</dbReference>
<evidence type="ECO:0000256" key="7">
    <source>
        <dbReference type="ARBA" id="ARBA00023136"/>
    </source>
</evidence>
<dbReference type="GO" id="GO:0005524">
    <property type="term" value="F:ATP binding"/>
    <property type="evidence" value="ECO:0007669"/>
    <property type="project" value="UniProtKB-KW"/>
</dbReference>
<keyword evidence="2" id="KW-0813">Transport</keyword>
<dbReference type="OMA" id="NEANDMD"/>
<reference evidence="9" key="2">
    <citation type="submission" date="2024-10" db="UniProtKB">
        <authorList>
            <consortium name="EnsemblProtists"/>
        </authorList>
    </citation>
    <scope>IDENTIFICATION</scope>
</reference>
<dbReference type="GO" id="GO:0016887">
    <property type="term" value="F:ATP hydrolysis activity"/>
    <property type="evidence" value="ECO:0007669"/>
    <property type="project" value="InterPro"/>
</dbReference>
<dbReference type="InterPro" id="IPR003593">
    <property type="entry name" value="AAA+_ATPase"/>
</dbReference>
<evidence type="ECO:0000313" key="10">
    <source>
        <dbReference type="Proteomes" id="UP000013827"/>
    </source>
</evidence>
<dbReference type="SMART" id="SM00382">
    <property type="entry name" value="AAA"/>
    <property type="match status" value="1"/>
</dbReference>
<dbReference type="Pfam" id="PF00005">
    <property type="entry name" value="ABC_tran"/>
    <property type="match status" value="1"/>
</dbReference>
<dbReference type="PANTHER" id="PTHR48041">
    <property type="entry name" value="ABC TRANSPORTER G FAMILY MEMBER 28"/>
    <property type="match status" value="1"/>
</dbReference>
<dbReference type="Proteomes" id="UP000013827">
    <property type="component" value="Unassembled WGS sequence"/>
</dbReference>
<accession>A0A0D3KQ20</accession>
<comment type="subcellular location">
    <subcellularLocation>
        <location evidence="1">Membrane</location>
        <topology evidence="1">Multi-pass membrane protein</topology>
    </subcellularLocation>
</comment>
<dbReference type="PANTHER" id="PTHR48041:SF91">
    <property type="entry name" value="ABC TRANSPORTER G FAMILY MEMBER 28"/>
    <property type="match status" value="1"/>
</dbReference>
<dbReference type="SUPFAM" id="SSF52540">
    <property type="entry name" value="P-loop containing nucleoside triphosphate hydrolases"/>
    <property type="match status" value="1"/>
</dbReference>
<keyword evidence="10" id="KW-1185">Reference proteome</keyword>
<dbReference type="Gene3D" id="3.40.50.300">
    <property type="entry name" value="P-loop containing nucleotide triphosphate hydrolases"/>
    <property type="match status" value="1"/>
</dbReference>
<evidence type="ECO:0000256" key="3">
    <source>
        <dbReference type="ARBA" id="ARBA00022692"/>
    </source>
</evidence>
<evidence type="ECO:0000256" key="4">
    <source>
        <dbReference type="ARBA" id="ARBA00022741"/>
    </source>
</evidence>
<dbReference type="PROSITE" id="PS50893">
    <property type="entry name" value="ABC_TRANSPORTER_2"/>
    <property type="match status" value="1"/>
</dbReference>
<dbReference type="KEGG" id="ehx:EMIHUDRAFT_56919"/>
<keyword evidence="5" id="KW-0067">ATP-binding</keyword>
<organism evidence="9 10">
    <name type="scientific">Emiliania huxleyi (strain CCMP1516)</name>
    <dbReference type="NCBI Taxonomy" id="280463"/>
    <lineage>
        <taxon>Eukaryota</taxon>
        <taxon>Haptista</taxon>
        <taxon>Haptophyta</taxon>
        <taxon>Prymnesiophyceae</taxon>
        <taxon>Isochrysidales</taxon>
        <taxon>Noelaerhabdaceae</taxon>
        <taxon>Emiliania</taxon>
    </lineage>
</organism>
<sequence length="208" mass="22208">SLQSSELVCIMGPSGAGKTTLLSALFGDKDLAQGTVHLRGEPLFRNKRRSSRRRHVASEMGYVRQRDIFIEALTVKETLLFTARLRRGVAARVAAVVHDMGLQQTLDTTIGSTMRRGISGGELKRVNIAAELLGMPKVLLLDDPTSGLDSTFALLVMAKLRSYAAAHGVGCLCTLHQPSLQILELVDRVVLMAPGGATVFSGGPASLA</sequence>
<dbReference type="InterPro" id="IPR050352">
    <property type="entry name" value="ABCG_transporters"/>
</dbReference>
<dbReference type="GO" id="GO:0016020">
    <property type="term" value="C:membrane"/>
    <property type="evidence" value="ECO:0007669"/>
    <property type="project" value="UniProtKB-SubCell"/>
</dbReference>
<evidence type="ECO:0000256" key="1">
    <source>
        <dbReference type="ARBA" id="ARBA00004141"/>
    </source>
</evidence>
<dbReference type="PROSITE" id="PS00211">
    <property type="entry name" value="ABC_TRANSPORTER_1"/>
    <property type="match status" value="1"/>
</dbReference>
<dbReference type="InterPro" id="IPR027417">
    <property type="entry name" value="P-loop_NTPase"/>
</dbReference>
<protein>
    <recommendedName>
        <fullName evidence="8">ABC transporter domain-containing protein</fullName>
    </recommendedName>
</protein>
<evidence type="ECO:0000256" key="6">
    <source>
        <dbReference type="ARBA" id="ARBA00022989"/>
    </source>
</evidence>
<dbReference type="InterPro" id="IPR003439">
    <property type="entry name" value="ABC_transporter-like_ATP-bd"/>
</dbReference>
<proteinExistence type="predicted"/>
<keyword evidence="3" id="KW-0812">Transmembrane</keyword>
<dbReference type="InterPro" id="IPR017871">
    <property type="entry name" value="ABC_transporter-like_CS"/>
</dbReference>
<dbReference type="GeneID" id="17283126"/>
<reference evidence="10" key="1">
    <citation type="journal article" date="2013" name="Nature">
        <title>Pan genome of the phytoplankton Emiliania underpins its global distribution.</title>
        <authorList>
            <person name="Read B.A."/>
            <person name="Kegel J."/>
            <person name="Klute M.J."/>
            <person name="Kuo A."/>
            <person name="Lefebvre S.C."/>
            <person name="Maumus F."/>
            <person name="Mayer C."/>
            <person name="Miller J."/>
            <person name="Monier A."/>
            <person name="Salamov A."/>
            <person name="Young J."/>
            <person name="Aguilar M."/>
            <person name="Claverie J.M."/>
            <person name="Frickenhaus S."/>
            <person name="Gonzalez K."/>
            <person name="Herman E.K."/>
            <person name="Lin Y.C."/>
            <person name="Napier J."/>
            <person name="Ogata H."/>
            <person name="Sarno A.F."/>
            <person name="Shmutz J."/>
            <person name="Schroeder D."/>
            <person name="de Vargas C."/>
            <person name="Verret F."/>
            <person name="von Dassow P."/>
            <person name="Valentin K."/>
            <person name="Van de Peer Y."/>
            <person name="Wheeler G."/>
            <person name="Dacks J.B."/>
            <person name="Delwiche C.F."/>
            <person name="Dyhrman S.T."/>
            <person name="Glockner G."/>
            <person name="John U."/>
            <person name="Richards T."/>
            <person name="Worden A.Z."/>
            <person name="Zhang X."/>
            <person name="Grigoriev I.V."/>
            <person name="Allen A.E."/>
            <person name="Bidle K."/>
            <person name="Borodovsky M."/>
            <person name="Bowler C."/>
            <person name="Brownlee C."/>
            <person name="Cock J.M."/>
            <person name="Elias M."/>
            <person name="Gladyshev V.N."/>
            <person name="Groth M."/>
            <person name="Guda C."/>
            <person name="Hadaegh A."/>
            <person name="Iglesias-Rodriguez M.D."/>
            <person name="Jenkins J."/>
            <person name="Jones B.M."/>
            <person name="Lawson T."/>
            <person name="Leese F."/>
            <person name="Lindquist E."/>
            <person name="Lobanov A."/>
            <person name="Lomsadze A."/>
            <person name="Malik S.B."/>
            <person name="Marsh M.E."/>
            <person name="Mackinder L."/>
            <person name="Mock T."/>
            <person name="Mueller-Roeber B."/>
            <person name="Pagarete A."/>
            <person name="Parker M."/>
            <person name="Probert I."/>
            <person name="Quesneville H."/>
            <person name="Raines C."/>
            <person name="Rensing S.A."/>
            <person name="Riano-Pachon D.M."/>
            <person name="Richier S."/>
            <person name="Rokitta S."/>
            <person name="Shiraiwa Y."/>
            <person name="Soanes D.M."/>
            <person name="van der Giezen M."/>
            <person name="Wahlund T.M."/>
            <person name="Williams B."/>
            <person name="Wilson W."/>
            <person name="Wolfe G."/>
            <person name="Wurch L.L."/>
        </authorList>
    </citation>
    <scope>NUCLEOTIDE SEQUENCE</scope>
</reference>
<name>A0A0D3KQ20_EMIH1</name>
<dbReference type="PaxDb" id="2903-EOD37855"/>
<keyword evidence="4" id="KW-0547">Nucleotide-binding</keyword>
<evidence type="ECO:0000256" key="5">
    <source>
        <dbReference type="ARBA" id="ARBA00022840"/>
    </source>
</evidence>
<dbReference type="RefSeq" id="XP_005790284.1">
    <property type="nucleotide sequence ID" value="XM_005790227.1"/>
</dbReference>
<dbReference type="EnsemblProtists" id="EOD37855">
    <property type="protein sequence ID" value="EOD37855"/>
    <property type="gene ID" value="EMIHUDRAFT_56919"/>
</dbReference>
<evidence type="ECO:0000256" key="2">
    <source>
        <dbReference type="ARBA" id="ARBA00022448"/>
    </source>
</evidence>
<evidence type="ECO:0000259" key="8">
    <source>
        <dbReference type="PROSITE" id="PS50893"/>
    </source>
</evidence>
<evidence type="ECO:0000313" key="9">
    <source>
        <dbReference type="EnsemblProtists" id="EOD37855"/>
    </source>
</evidence>
<dbReference type="AlphaFoldDB" id="A0A0D3KQ20"/>
<dbReference type="HOGENOM" id="CLU_000604_1_10_1"/>
<dbReference type="eggNOG" id="KOG0061">
    <property type="taxonomic scope" value="Eukaryota"/>
</dbReference>
<keyword evidence="6" id="KW-1133">Transmembrane helix</keyword>